<evidence type="ECO:0000313" key="3">
    <source>
        <dbReference type="EMBL" id="CAD8706606.1"/>
    </source>
</evidence>
<dbReference type="EMBL" id="HBFC01015794">
    <property type="protein sequence ID" value="CAD8706606.1"/>
    <property type="molecule type" value="Transcribed_RNA"/>
</dbReference>
<feature type="coiled-coil region" evidence="1">
    <location>
        <begin position="402"/>
        <end position="499"/>
    </location>
</feature>
<protein>
    <submittedName>
        <fullName evidence="3">Uncharacterized protein</fullName>
    </submittedName>
</protein>
<organism evidence="3">
    <name type="scientific">Mantoniella antarctica</name>
    <dbReference type="NCBI Taxonomy" id="81844"/>
    <lineage>
        <taxon>Eukaryota</taxon>
        <taxon>Viridiplantae</taxon>
        <taxon>Chlorophyta</taxon>
        <taxon>Mamiellophyceae</taxon>
        <taxon>Mamiellales</taxon>
        <taxon>Mamiellaceae</taxon>
        <taxon>Mantoniella</taxon>
    </lineage>
</organism>
<feature type="coiled-coil region" evidence="1">
    <location>
        <begin position="1061"/>
        <end position="1093"/>
    </location>
</feature>
<feature type="compositionally biased region" description="Gly residues" evidence="2">
    <location>
        <begin position="89"/>
        <end position="107"/>
    </location>
</feature>
<gene>
    <name evidence="3" type="ORF">MANT1106_LOCUS9289</name>
</gene>
<accession>A0A7S0X7H2</accession>
<dbReference type="AlphaFoldDB" id="A0A7S0X7H2"/>
<feature type="region of interest" description="Disordered" evidence="2">
    <location>
        <begin position="1"/>
        <end position="108"/>
    </location>
</feature>
<feature type="compositionally biased region" description="Low complexity" evidence="2">
    <location>
        <begin position="1184"/>
        <end position="1216"/>
    </location>
</feature>
<evidence type="ECO:0000256" key="1">
    <source>
        <dbReference type="SAM" id="Coils"/>
    </source>
</evidence>
<proteinExistence type="predicted"/>
<feature type="coiled-coil region" evidence="1">
    <location>
        <begin position="927"/>
        <end position="954"/>
    </location>
</feature>
<feature type="coiled-coil region" evidence="1">
    <location>
        <begin position="678"/>
        <end position="796"/>
    </location>
</feature>
<evidence type="ECO:0000256" key="2">
    <source>
        <dbReference type="SAM" id="MobiDB-lite"/>
    </source>
</evidence>
<feature type="region of interest" description="Disordered" evidence="2">
    <location>
        <begin position="1168"/>
        <end position="1248"/>
    </location>
</feature>
<name>A0A7S0X7H2_9CHLO</name>
<sequence length="1248" mass="134829">MSSLLGVRRGGKRTQSTTVELSHSKSGSRGGSGGEVGSMPPRNAHGGGVELPDIRLSMNPSRRVTGGGGDGDGDDVSLAGGRQLSGTQPFGGGEVAKVGGGTGGTGGDTLFELTVPSPGPGLTRKNLSVSAATHSALAQETRQLEARERELQLVRSTRAGADPLLMESWLNDALTSKDDAAGADEPPIELLQQGAAGLHGLQNYGLARADLKARGLSAKSIQRVYRAMYVYTVGFHDILKDVFSHCDDKAELIACVWAGYFSISENTLKSTFKSEFLGILGDQRETDLFLAKRIDELTATKRELAATHDTLNVKLAELTAKTGQADQLVVKHRQLASVVQQEQASRKHVQQKYFAEVEHRTAMAEEVAEARELEGSMRAEHGAALDQAKRATEQAVRADTARRHAQENMRRYLDDLKSVRQKDEQQTVELASLQTRLVDVTAELEEASAHYQEEARGKLVLQTELSSRRLGMSELNHTLLDLEDHVAELNETIKDAASREESITLERDLLASQLASTNEGLSSTQGTLLRERAGYSKINAEWAQMVKKLEDLTSREGAAVKRGLALSADVEGARGSLRLEREAHAVTWAARQRAEDSVTSLGIGVATLAQLLSDERLARRSLHVRLGKAASLEARVRTLVAAEKGLREDAAAARTGLDNAQGEAHVTATVVDTLTTNLSAATDQLALTQSELSTVQEQLRLHTKDLHGSAQALQRALAETKRMAESALQAGEEKLMMATDLREVKKQHHDAAVRVDRLQEELGEAQTRGDQALGGLEEAVKKLSIITERVRILETENVDKSRKADNVSDEILSLRRDRDFEISQREKADTKYNDVVAKVSTLEASLVDSDFRVGVLQLDLGNALEQVEALKVEVGITHQLFGAEKDGLEAQLRDEHEACEAKSLAMDAMETELSTAQVDLSVLNAGREKMLDDSQQLERMLKEAQVVRAFLQGEIVSYKTRCEQFKLARAEAEVKLDLLQVHTEQEAVAASVKFDEAHFSLTTQVSNLEEDLANERAARIADVDVVRQEGADQVKAWRESLMAEIGTQRLEQERVEREVSARDLELDKAATSAKVAAMKAEGLERRLQEAEKMFTASAITGDEDKQHKHALGTAVIKLNEQVANAAATIVQLEGSNATLGRQLAALKMAKDADATAGAKEAAAAATAALSSVDETSRRKSGMGSNKSCSSKGISTSSSVKNLSSSPSLSSLGAASAFGCGTPARPATMKEHPASRISPNARVIPLSPP</sequence>
<reference evidence="3" key="1">
    <citation type="submission" date="2021-01" db="EMBL/GenBank/DDBJ databases">
        <authorList>
            <person name="Corre E."/>
            <person name="Pelletier E."/>
            <person name="Niang G."/>
            <person name="Scheremetjew M."/>
            <person name="Finn R."/>
            <person name="Kale V."/>
            <person name="Holt S."/>
            <person name="Cochrane G."/>
            <person name="Meng A."/>
            <person name="Brown T."/>
            <person name="Cohen L."/>
        </authorList>
    </citation>
    <scope>NUCLEOTIDE SEQUENCE</scope>
    <source>
        <strain evidence="3">SL-175</strain>
    </source>
</reference>
<keyword evidence="1" id="KW-0175">Coiled coil</keyword>